<dbReference type="RefSeq" id="WP_216488781.1">
    <property type="nucleotide sequence ID" value="NZ_JAHMHH010000001.1"/>
</dbReference>
<dbReference type="NCBIfam" id="TIGR00358">
    <property type="entry name" value="3_prime_RNase"/>
    <property type="match status" value="1"/>
</dbReference>
<dbReference type="PANTHER" id="PTHR23355:SF9">
    <property type="entry name" value="DIS3-LIKE EXONUCLEASE 2"/>
    <property type="match status" value="1"/>
</dbReference>
<comment type="catalytic activity">
    <reaction evidence="6">
        <text>Exonucleolytic cleavage in the 3'- to 5'-direction to yield nucleoside 5'-phosphates.</text>
        <dbReference type="EC" id="3.1.13.1"/>
    </reaction>
</comment>
<comment type="caution">
    <text evidence="8">The sequence shown here is derived from an EMBL/GenBank/DDBJ whole genome shotgun (WGS) entry which is preliminary data.</text>
</comment>
<comment type="function">
    <text evidence="6">3'-5' exoribonuclease that releases 5'-nucleoside monophosphates and is involved in maturation of structured RNAs.</text>
</comment>
<evidence type="ECO:0000259" key="7">
    <source>
        <dbReference type="SMART" id="SM00955"/>
    </source>
</evidence>
<keyword evidence="3 6" id="KW-0378">Hydrolase</keyword>
<evidence type="ECO:0000313" key="9">
    <source>
        <dbReference type="Proteomes" id="UP000718793"/>
    </source>
</evidence>
<dbReference type="PANTHER" id="PTHR23355">
    <property type="entry name" value="RIBONUCLEASE"/>
    <property type="match status" value="1"/>
</dbReference>
<dbReference type="InterPro" id="IPR011805">
    <property type="entry name" value="RNase_R"/>
</dbReference>
<dbReference type="Pfam" id="PF00773">
    <property type="entry name" value="RNB"/>
    <property type="match status" value="1"/>
</dbReference>
<keyword evidence="1 6" id="KW-0963">Cytoplasm</keyword>
<organism evidence="8 9">
    <name type="scientific">Mycoplasma zalophi</name>
    <dbReference type="NCBI Taxonomy" id="191287"/>
    <lineage>
        <taxon>Bacteria</taxon>
        <taxon>Bacillati</taxon>
        <taxon>Mycoplasmatota</taxon>
        <taxon>Mollicutes</taxon>
        <taxon>Mycoplasmataceae</taxon>
        <taxon>Mycoplasma</taxon>
    </lineage>
</organism>
<evidence type="ECO:0000256" key="1">
    <source>
        <dbReference type="ARBA" id="ARBA00022490"/>
    </source>
</evidence>
<evidence type="ECO:0000256" key="3">
    <source>
        <dbReference type="ARBA" id="ARBA00022801"/>
    </source>
</evidence>
<keyword evidence="2 6" id="KW-0540">Nuclease</keyword>
<comment type="similarity">
    <text evidence="6">Belongs to the RNR ribonuclease family. RNase R subfamily.</text>
</comment>
<keyword evidence="9" id="KW-1185">Reference proteome</keyword>
<name>A0ABS6DPS0_9MOLU</name>
<keyword evidence="5 6" id="KW-0694">RNA-binding</keyword>
<gene>
    <name evidence="6 8" type="primary">rnr</name>
    <name evidence="8" type="ORF">KQ875_01750</name>
</gene>
<protein>
    <recommendedName>
        <fullName evidence="6">Ribonuclease R</fullName>
        <shortName evidence="6">RNase R</shortName>
        <ecNumber evidence="6">3.1.13.1</ecNumber>
    </recommendedName>
</protein>
<evidence type="ECO:0000256" key="4">
    <source>
        <dbReference type="ARBA" id="ARBA00022839"/>
    </source>
</evidence>
<reference evidence="8" key="1">
    <citation type="submission" date="2021-06" db="EMBL/GenBank/DDBJ databases">
        <title>Novel Mycoplasma species detected in California sea lions (Zalophus californianus) from the USA.</title>
        <authorList>
            <person name="Volokhov D.V."/>
            <person name="Furtak V.A."/>
            <person name="Zagorodnyaya T.A."/>
        </authorList>
    </citation>
    <scope>NUCLEOTIDE SEQUENCE [LARGE SCALE GENOMIC DNA]</scope>
    <source>
        <strain evidence="8">CSL 5346</strain>
    </source>
</reference>
<sequence>MLTKVENIKENILKLLKNSSKPLNFIEIAKALNISKKDNKDLSKIIFELTDLHKIEKTKDGFYFFLYFITKDTYNISISSKRLGFVDFEEDKSALLLPFQLNAVLDGDLVEVEIYSYTQEEKILYRAYIVNIIEHKKQVIVGNFIKNQNDQIFFDAADEKDNANFFINVPTKFYYDLKQFVKVKVLQPRKNPRKVDLEFLEYIGKTDDKRIIEKKIIAQNNVDISFEQEVLNESKNLPKEITIEDYKGRKNLENLFTVTIDGNDTKDFDDAISCIKTNSGYKLWVHIADVSHYVREDSFIDKEALKRGTSIYLPDKVIPMLPFELSNGICSLNPHELRAALTLEMDLDKNGLNKTFEIYPSIIKSDHRLTYEKVNEFYEDKHSFDDETNEMLNVAKEISLLIRKQKISEGYVDFEIIEPKIILNNEGDVIDIKLKESGFSETMIEDFMVRANETVAKMMFDKKIPSIYRIHDLPSDEKLYNLQQVLNFLNIDIKVPFSGDSKEFAKMVFNLKQIKFDDFIKMYLLRTLQKAKYSEQNIGHFGLASKFYSHFTSPIRRYPDLLLHRLIRNYIFTNKELQAEDKDILSQKIHLISELNSESENVALNVERSVVDLKKSEFFEKFVNKIIEATVVSIEKFGIFFESQEYKTSILVRFEDMQNEEMVQVTNLEAKSKTRKILAGNNYLIKITETDPLKGNISAILV</sequence>
<dbReference type="PROSITE" id="PS01175">
    <property type="entry name" value="RIBONUCLEASE_II"/>
    <property type="match status" value="1"/>
</dbReference>
<dbReference type="NCBIfam" id="TIGR02063">
    <property type="entry name" value="RNase_R"/>
    <property type="match status" value="1"/>
</dbReference>
<evidence type="ECO:0000256" key="6">
    <source>
        <dbReference type="HAMAP-Rule" id="MF_01895"/>
    </source>
</evidence>
<dbReference type="InterPro" id="IPR001900">
    <property type="entry name" value="RNase_II/R"/>
</dbReference>
<comment type="subcellular location">
    <subcellularLocation>
        <location evidence="6">Cytoplasm</location>
    </subcellularLocation>
</comment>
<dbReference type="HAMAP" id="MF_01895">
    <property type="entry name" value="RNase_R"/>
    <property type="match status" value="1"/>
</dbReference>
<evidence type="ECO:0000256" key="2">
    <source>
        <dbReference type="ARBA" id="ARBA00022722"/>
    </source>
</evidence>
<dbReference type="InterPro" id="IPR050180">
    <property type="entry name" value="RNR_Ribonuclease"/>
</dbReference>
<accession>A0ABS6DPS0</accession>
<dbReference type="InterPro" id="IPR004476">
    <property type="entry name" value="RNase_II/RNase_R"/>
</dbReference>
<dbReference type="SMART" id="SM00955">
    <property type="entry name" value="RNB"/>
    <property type="match status" value="1"/>
</dbReference>
<dbReference type="EC" id="3.1.13.1" evidence="6"/>
<dbReference type="EMBL" id="JAHMHH010000001">
    <property type="protein sequence ID" value="MBU4692319.1"/>
    <property type="molecule type" value="Genomic_DNA"/>
</dbReference>
<evidence type="ECO:0000313" key="8">
    <source>
        <dbReference type="EMBL" id="MBU4692319.1"/>
    </source>
</evidence>
<dbReference type="Proteomes" id="UP000718793">
    <property type="component" value="Unassembled WGS sequence"/>
</dbReference>
<dbReference type="InterPro" id="IPR022966">
    <property type="entry name" value="RNase_II/R_CS"/>
</dbReference>
<evidence type="ECO:0000256" key="5">
    <source>
        <dbReference type="ARBA" id="ARBA00022884"/>
    </source>
</evidence>
<feature type="domain" description="RNB" evidence="7">
    <location>
        <begin position="249"/>
        <end position="573"/>
    </location>
</feature>
<proteinExistence type="inferred from homology"/>
<keyword evidence="4 6" id="KW-0269">Exonuclease</keyword>